<sequence>MDPALVHNSDYIEPTPQEKLSSLALWNFFTVADENCSSRITFSSSKSCRSRRYLYPRDRHRFGTAARNVLSIPDIKMARKGRNLKWLCLQLWVPTMMTLKSFRSVVMVFNNEKQPIGDKAGLLSGMLGLLRSDYEKFSISKESWHKITTKYKVYKECVKETRLRLYDTFYEPTFTFEQNIKHRLPGIDREHWRKFLEYRVKAETKKNAINRSKQLYTHTGGSKSFAWQMEEESEQ</sequence>
<evidence type="ECO:0000313" key="1">
    <source>
        <dbReference type="EMBL" id="RYR61471.1"/>
    </source>
</evidence>
<dbReference type="PANTHER" id="PTHR33144:SF45">
    <property type="entry name" value="TRANSPOSASE TNP1_EN_SPM-LIKE DOMAIN-CONTAINING PROTEIN"/>
    <property type="match status" value="1"/>
</dbReference>
<comment type="caution">
    <text evidence="1">The sequence shown here is derived from an EMBL/GenBank/DDBJ whole genome shotgun (WGS) entry which is preliminary data.</text>
</comment>
<keyword evidence="2" id="KW-1185">Reference proteome</keyword>
<dbReference type="PANTHER" id="PTHR33144">
    <property type="entry name" value="OS10G0409366 PROTEIN-RELATED"/>
    <property type="match status" value="1"/>
</dbReference>
<dbReference type="Proteomes" id="UP000289738">
    <property type="component" value="Chromosome A04"/>
</dbReference>
<dbReference type="EMBL" id="SDMP01000004">
    <property type="protein sequence ID" value="RYR61471.1"/>
    <property type="molecule type" value="Genomic_DNA"/>
</dbReference>
<organism evidence="1 2">
    <name type="scientific">Arachis hypogaea</name>
    <name type="common">Peanut</name>
    <dbReference type="NCBI Taxonomy" id="3818"/>
    <lineage>
        <taxon>Eukaryota</taxon>
        <taxon>Viridiplantae</taxon>
        <taxon>Streptophyta</taxon>
        <taxon>Embryophyta</taxon>
        <taxon>Tracheophyta</taxon>
        <taxon>Spermatophyta</taxon>
        <taxon>Magnoliopsida</taxon>
        <taxon>eudicotyledons</taxon>
        <taxon>Gunneridae</taxon>
        <taxon>Pentapetalae</taxon>
        <taxon>rosids</taxon>
        <taxon>fabids</taxon>
        <taxon>Fabales</taxon>
        <taxon>Fabaceae</taxon>
        <taxon>Papilionoideae</taxon>
        <taxon>50 kb inversion clade</taxon>
        <taxon>dalbergioids sensu lato</taxon>
        <taxon>Dalbergieae</taxon>
        <taxon>Pterocarpus clade</taxon>
        <taxon>Arachis</taxon>
    </lineage>
</organism>
<dbReference type="AlphaFoldDB" id="A0A445DE74"/>
<proteinExistence type="predicted"/>
<accession>A0A445DE74</accession>
<protein>
    <submittedName>
        <fullName evidence="1">Uncharacterized protein</fullName>
    </submittedName>
</protein>
<name>A0A445DE74_ARAHY</name>
<reference evidence="1 2" key="1">
    <citation type="submission" date="2019-01" db="EMBL/GenBank/DDBJ databases">
        <title>Sequencing of cultivated peanut Arachis hypogaea provides insights into genome evolution and oil improvement.</title>
        <authorList>
            <person name="Chen X."/>
        </authorList>
    </citation>
    <scope>NUCLEOTIDE SEQUENCE [LARGE SCALE GENOMIC DNA]</scope>
    <source>
        <strain evidence="2">cv. Fuhuasheng</strain>
        <tissue evidence="1">Leaves</tissue>
    </source>
</reference>
<gene>
    <name evidence="1" type="ORF">Ahy_A04g018649</name>
</gene>
<evidence type="ECO:0000313" key="2">
    <source>
        <dbReference type="Proteomes" id="UP000289738"/>
    </source>
</evidence>